<evidence type="ECO:0000256" key="2">
    <source>
        <dbReference type="SAM" id="MobiDB-lite"/>
    </source>
</evidence>
<dbReference type="GO" id="GO:0005634">
    <property type="term" value="C:nucleus"/>
    <property type="evidence" value="ECO:0007669"/>
    <property type="project" value="UniProtKB-SubCell"/>
</dbReference>
<reference evidence="4" key="5">
    <citation type="journal article" date="2021" name="G3 (Bethesda)">
        <title>Aegilops tauschii genome assembly Aet v5.0 features greater sequence contiguity and improved annotation.</title>
        <authorList>
            <person name="Wang L."/>
            <person name="Zhu T."/>
            <person name="Rodriguez J.C."/>
            <person name="Deal K.R."/>
            <person name="Dubcovsky J."/>
            <person name="McGuire P.E."/>
            <person name="Lux T."/>
            <person name="Spannagl M."/>
            <person name="Mayer K.F.X."/>
            <person name="Baldrich P."/>
            <person name="Meyers B.C."/>
            <person name="Huo N."/>
            <person name="Gu Y.Q."/>
            <person name="Zhou H."/>
            <person name="Devos K.M."/>
            <person name="Bennetzen J.L."/>
            <person name="Unver T."/>
            <person name="Budak H."/>
            <person name="Gulick P.J."/>
            <person name="Galiba G."/>
            <person name="Kalapos B."/>
            <person name="Nelson D.R."/>
            <person name="Li P."/>
            <person name="You F.M."/>
            <person name="Luo M.C."/>
            <person name="Dvorak J."/>
        </authorList>
    </citation>
    <scope>NUCLEOTIDE SEQUENCE [LARGE SCALE GENOMIC DNA]</scope>
    <source>
        <strain evidence="4">cv. AL8/78</strain>
    </source>
</reference>
<feature type="compositionally biased region" description="Basic and acidic residues" evidence="2">
    <location>
        <begin position="1"/>
        <end position="14"/>
    </location>
</feature>
<reference evidence="4" key="4">
    <citation type="submission" date="2019-03" db="UniProtKB">
        <authorList>
            <consortium name="EnsemblPlants"/>
        </authorList>
    </citation>
    <scope>IDENTIFICATION</scope>
</reference>
<dbReference type="GO" id="GO:0031146">
    <property type="term" value="P:SCF-dependent proteasomal ubiquitin-dependent protein catabolic process"/>
    <property type="evidence" value="ECO:0007669"/>
    <property type="project" value="UniProtKB-UniRule"/>
</dbReference>
<reference evidence="5" key="2">
    <citation type="journal article" date="2017" name="Nat. Plants">
        <title>The Aegilops tauschii genome reveals multiple impacts of transposons.</title>
        <authorList>
            <person name="Zhao G."/>
            <person name="Zou C."/>
            <person name="Li K."/>
            <person name="Wang K."/>
            <person name="Li T."/>
            <person name="Gao L."/>
            <person name="Zhang X."/>
            <person name="Wang H."/>
            <person name="Yang Z."/>
            <person name="Liu X."/>
            <person name="Jiang W."/>
            <person name="Mao L."/>
            <person name="Kong X."/>
            <person name="Jiao Y."/>
            <person name="Jia J."/>
        </authorList>
    </citation>
    <scope>NUCLEOTIDE SEQUENCE [LARGE SCALE GENOMIC DNA]</scope>
    <source>
        <strain evidence="5">cv. AL8/78</strain>
    </source>
</reference>
<dbReference type="InterPro" id="IPR036047">
    <property type="entry name" value="F-box-like_dom_sf"/>
</dbReference>
<dbReference type="GO" id="GO:0016567">
    <property type="term" value="P:protein ubiquitination"/>
    <property type="evidence" value="ECO:0007669"/>
    <property type="project" value="UniProtKB-UniRule"/>
</dbReference>
<dbReference type="PANTHER" id="PTHR12874">
    <property type="entry name" value="F-BOX ONLY PROTEIN 48-RELATED"/>
    <property type="match status" value="1"/>
</dbReference>
<dbReference type="Proteomes" id="UP000015105">
    <property type="component" value="Chromosome 6D"/>
</dbReference>
<feature type="domain" description="F-box" evidence="3">
    <location>
        <begin position="58"/>
        <end position="104"/>
    </location>
</feature>
<sequence>KDNPGIRRPSDRQGHHAPPASVGPARQPREGPAVSAFYYTGRDRKPLHLSNHRELPVIPPMDVLPGELCFKIFHLLDHQSLAAAPQVCRKWNALTCDDELWRKLFQDRWGADATAFYAPEPEGAKPWKDVFVVQDRCDRYGLGVRIIREGNDYYLIYQGEIQSYLGTSCDAKDAQPQGAEAEKRQISDRILFFLGDLETAYADAKRVKT</sequence>
<dbReference type="SMART" id="SM00256">
    <property type="entry name" value="FBOX"/>
    <property type="match status" value="1"/>
</dbReference>
<organism evidence="4 5">
    <name type="scientific">Aegilops tauschii subsp. strangulata</name>
    <name type="common">Goatgrass</name>
    <dbReference type="NCBI Taxonomy" id="200361"/>
    <lineage>
        <taxon>Eukaryota</taxon>
        <taxon>Viridiplantae</taxon>
        <taxon>Streptophyta</taxon>
        <taxon>Embryophyta</taxon>
        <taxon>Tracheophyta</taxon>
        <taxon>Spermatophyta</taxon>
        <taxon>Magnoliopsida</taxon>
        <taxon>Liliopsida</taxon>
        <taxon>Poales</taxon>
        <taxon>Poaceae</taxon>
        <taxon>BOP clade</taxon>
        <taxon>Pooideae</taxon>
        <taxon>Triticodae</taxon>
        <taxon>Triticeae</taxon>
        <taxon>Triticinae</taxon>
        <taxon>Aegilops</taxon>
    </lineage>
</organism>
<dbReference type="EnsemblPlants" id="AET6Gv20671700.2">
    <property type="protein sequence ID" value="AET6Gv20671700.2"/>
    <property type="gene ID" value="AET6Gv20671700"/>
</dbReference>
<reference evidence="4" key="3">
    <citation type="journal article" date="2017" name="Nature">
        <title>Genome sequence of the progenitor of the wheat D genome Aegilops tauschii.</title>
        <authorList>
            <person name="Luo M.C."/>
            <person name="Gu Y.Q."/>
            <person name="Puiu D."/>
            <person name="Wang H."/>
            <person name="Twardziok S.O."/>
            <person name="Deal K.R."/>
            <person name="Huo N."/>
            <person name="Zhu T."/>
            <person name="Wang L."/>
            <person name="Wang Y."/>
            <person name="McGuire P.E."/>
            <person name="Liu S."/>
            <person name="Long H."/>
            <person name="Ramasamy R.K."/>
            <person name="Rodriguez J.C."/>
            <person name="Van S.L."/>
            <person name="Yuan L."/>
            <person name="Wang Z."/>
            <person name="Xia Z."/>
            <person name="Xiao L."/>
            <person name="Anderson O.D."/>
            <person name="Ouyang S."/>
            <person name="Liang Y."/>
            <person name="Zimin A.V."/>
            <person name="Pertea G."/>
            <person name="Qi P."/>
            <person name="Bennetzen J.L."/>
            <person name="Dai X."/>
            <person name="Dawson M.W."/>
            <person name="Muller H.G."/>
            <person name="Kugler K."/>
            <person name="Rivarola-Duarte L."/>
            <person name="Spannagl M."/>
            <person name="Mayer K.F.X."/>
            <person name="Lu F.H."/>
            <person name="Bevan M.W."/>
            <person name="Leroy P."/>
            <person name="Li P."/>
            <person name="You F.M."/>
            <person name="Sun Q."/>
            <person name="Liu Z."/>
            <person name="Lyons E."/>
            <person name="Wicker T."/>
            <person name="Salzberg S.L."/>
            <person name="Devos K.M."/>
            <person name="Dvorak J."/>
        </authorList>
    </citation>
    <scope>NUCLEOTIDE SEQUENCE [LARGE SCALE GENOMIC DNA]</scope>
    <source>
        <strain evidence="4">cv. AL8/78</strain>
    </source>
</reference>
<dbReference type="PROSITE" id="PS50181">
    <property type="entry name" value="FBOX"/>
    <property type="match status" value="1"/>
</dbReference>
<dbReference type="GO" id="GO:0005737">
    <property type="term" value="C:cytoplasm"/>
    <property type="evidence" value="ECO:0007669"/>
    <property type="project" value="TreeGrafter"/>
</dbReference>
<accession>A0A453PAL7</accession>
<dbReference type="Gene3D" id="1.20.1280.50">
    <property type="match status" value="1"/>
</dbReference>
<name>A0A453PAL7_AEGTS</name>
<dbReference type="PANTHER" id="PTHR12874:SF26">
    <property type="entry name" value="F-BOX PROTEIN"/>
    <property type="match status" value="1"/>
</dbReference>
<comment type="function">
    <text evidence="1">Acts as a component of a SCF E3 ubiquitin ligase complexes.</text>
</comment>
<evidence type="ECO:0000259" key="3">
    <source>
        <dbReference type="PROSITE" id="PS50181"/>
    </source>
</evidence>
<keyword evidence="1" id="KW-0539">Nucleus</keyword>
<dbReference type="Gramene" id="AET6Gv20671700.2">
    <property type="protein sequence ID" value="AET6Gv20671700.2"/>
    <property type="gene ID" value="AET6Gv20671700"/>
</dbReference>
<feature type="region of interest" description="Disordered" evidence="2">
    <location>
        <begin position="1"/>
        <end position="31"/>
    </location>
</feature>
<dbReference type="Pfam" id="PF12937">
    <property type="entry name" value="F-box-like"/>
    <property type="match status" value="1"/>
</dbReference>
<comment type="subunit">
    <text evidence="1">Component of the SCF-type E3 ligase complex.</text>
</comment>
<dbReference type="AlphaFoldDB" id="A0A453PAL7"/>
<dbReference type="InterPro" id="IPR001810">
    <property type="entry name" value="F-box_dom"/>
</dbReference>
<evidence type="ECO:0000313" key="4">
    <source>
        <dbReference type="EnsemblPlants" id="AET6Gv20671700.2"/>
    </source>
</evidence>
<dbReference type="STRING" id="200361.A0A453PAL7"/>
<evidence type="ECO:0000313" key="5">
    <source>
        <dbReference type="Proteomes" id="UP000015105"/>
    </source>
</evidence>
<dbReference type="SUPFAM" id="SSF81383">
    <property type="entry name" value="F-box domain"/>
    <property type="match status" value="1"/>
</dbReference>
<protein>
    <recommendedName>
        <fullName evidence="1">F-box protein</fullName>
    </recommendedName>
</protein>
<reference evidence="5" key="1">
    <citation type="journal article" date="2014" name="Science">
        <title>Ancient hybridizations among the ancestral genomes of bread wheat.</title>
        <authorList>
            <consortium name="International Wheat Genome Sequencing Consortium,"/>
            <person name="Marcussen T."/>
            <person name="Sandve S.R."/>
            <person name="Heier L."/>
            <person name="Spannagl M."/>
            <person name="Pfeifer M."/>
            <person name="Jakobsen K.S."/>
            <person name="Wulff B.B."/>
            <person name="Steuernagel B."/>
            <person name="Mayer K.F."/>
            <person name="Olsen O.A."/>
        </authorList>
    </citation>
    <scope>NUCLEOTIDE SEQUENCE [LARGE SCALE GENOMIC DNA]</scope>
    <source>
        <strain evidence="5">cv. AL8/78</strain>
    </source>
</reference>
<comment type="pathway">
    <text evidence="1">Protein modification; protein ubiquitination.</text>
</comment>
<comment type="subcellular location">
    <subcellularLocation>
        <location evidence="1">Nucleus</location>
    </subcellularLocation>
</comment>
<keyword evidence="1" id="KW-0833">Ubl conjugation pathway</keyword>
<evidence type="ECO:0000256" key="1">
    <source>
        <dbReference type="RuleBase" id="RU369085"/>
    </source>
</evidence>
<dbReference type="GO" id="GO:0019005">
    <property type="term" value="C:SCF ubiquitin ligase complex"/>
    <property type="evidence" value="ECO:0007669"/>
    <property type="project" value="UniProtKB-UniRule"/>
</dbReference>
<keyword evidence="5" id="KW-1185">Reference proteome</keyword>
<proteinExistence type="predicted"/>